<keyword evidence="4 5" id="KW-0472">Membrane</keyword>
<feature type="transmembrane region" description="Helical" evidence="5">
    <location>
        <begin position="162"/>
        <end position="185"/>
    </location>
</feature>
<dbReference type="Pfam" id="PF04893">
    <property type="entry name" value="Yip1"/>
    <property type="match status" value="1"/>
</dbReference>
<dbReference type="RefSeq" id="WP_167685375.1">
    <property type="nucleotide sequence ID" value="NZ_QHLQ01000021.1"/>
</dbReference>
<keyword evidence="3 5" id="KW-1133">Transmembrane helix</keyword>
<dbReference type="EMBL" id="QHLQ01000021">
    <property type="protein sequence ID" value="NIZ62759.1"/>
    <property type="molecule type" value="Genomic_DNA"/>
</dbReference>
<keyword evidence="2 5" id="KW-0812">Transmembrane</keyword>
<organism evidence="7 8">
    <name type="scientific">Parasedimentitalea denitrificans</name>
    <dbReference type="NCBI Taxonomy" id="2211118"/>
    <lineage>
        <taxon>Bacteria</taxon>
        <taxon>Pseudomonadati</taxon>
        <taxon>Pseudomonadota</taxon>
        <taxon>Alphaproteobacteria</taxon>
        <taxon>Rhodobacterales</taxon>
        <taxon>Paracoccaceae</taxon>
        <taxon>Parasedimentitalea</taxon>
    </lineage>
</organism>
<evidence type="ECO:0000313" key="7">
    <source>
        <dbReference type="EMBL" id="NIZ62759.1"/>
    </source>
</evidence>
<evidence type="ECO:0000256" key="1">
    <source>
        <dbReference type="ARBA" id="ARBA00004141"/>
    </source>
</evidence>
<comment type="subcellular location">
    <subcellularLocation>
        <location evidence="1">Membrane</location>
        <topology evidence="1">Multi-pass membrane protein</topology>
    </subcellularLocation>
</comment>
<feature type="transmembrane region" description="Helical" evidence="5">
    <location>
        <begin position="32"/>
        <end position="50"/>
    </location>
</feature>
<evidence type="ECO:0000256" key="4">
    <source>
        <dbReference type="ARBA" id="ARBA00023136"/>
    </source>
</evidence>
<dbReference type="InterPro" id="IPR006977">
    <property type="entry name" value="Yip1_dom"/>
</dbReference>
<evidence type="ECO:0000256" key="3">
    <source>
        <dbReference type="ARBA" id="ARBA00022989"/>
    </source>
</evidence>
<gene>
    <name evidence="7" type="ORF">DL239_17450</name>
</gene>
<feature type="transmembrane region" description="Helical" evidence="5">
    <location>
        <begin position="132"/>
        <end position="150"/>
    </location>
</feature>
<evidence type="ECO:0000313" key="8">
    <source>
        <dbReference type="Proteomes" id="UP001429564"/>
    </source>
</evidence>
<dbReference type="Proteomes" id="UP001429564">
    <property type="component" value="Unassembled WGS sequence"/>
</dbReference>
<feature type="transmembrane region" description="Helical" evidence="5">
    <location>
        <begin position="70"/>
        <end position="90"/>
    </location>
</feature>
<keyword evidence="8" id="KW-1185">Reference proteome</keyword>
<comment type="caution">
    <text evidence="7">The sequence shown here is derived from an EMBL/GenBank/DDBJ whole genome shotgun (WGS) entry which is preliminary data.</text>
</comment>
<reference evidence="7 8" key="1">
    <citation type="submission" date="2018-05" db="EMBL/GenBank/DDBJ databases">
        <authorList>
            <person name="Zhang Y.-J."/>
        </authorList>
    </citation>
    <scope>NUCLEOTIDE SEQUENCE [LARGE SCALE GENOMIC DNA]</scope>
    <source>
        <strain evidence="7 8">CY04</strain>
    </source>
</reference>
<accession>A0ABX0WAT9</accession>
<evidence type="ECO:0000256" key="5">
    <source>
        <dbReference type="SAM" id="Phobius"/>
    </source>
</evidence>
<evidence type="ECO:0000256" key="2">
    <source>
        <dbReference type="ARBA" id="ARBA00022692"/>
    </source>
</evidence>
<proteinExistence type="predicted"/>
<sequence length="195" mass="21386">MILPLQPLILMTVTAPEKAARSILSVAWPRQVMWHSLVLIIALNAIIYSLQEMLFPVPSEVAFPRLMPLVYFAVVLALQVVFIHTLQASCRWLGGQGTLDGLLAVVVWLQFLQLVLQLAMTVLFLLAPVLAGLLNLAVTFFGMLIFANFINEVHQLKSLWRAFGALMMASIIIALALSFLLGLAGPSFLGFSANV</sequence>
<evidence type="ECO:0000259" key="6">
    <source>
        <dbReference type="Pfam" id="PF04893"/>
    </source>
</evidence>
<protein>
    <recommendedName>
        <fullName evidence="6">Yip1 domain-containing protein</fullName>
    </recommendedName>
</protein>
<feature type="domain" description="Yip1" evidence="6">
    <location>
        <begin position="13"/>
        <end position="179"/>
    </location>
</feature>
<name>A0ABX0WAT9_9RHOB</name>